<comment type="subcellular location">
    <subcellularLocation>
        <location evidence="2">Cell membrane</location>
        <topology evidence="2">Peripheral membrane protein</topology>
        <orientation evidence="2">Extracellular side</orientation>
    </subcellularLocation>
</comment>
<comment type="similarity">
    <text evidence="3">Belongs to the metallo-dependent hydrolases superfamily. Adenosine and AMP deaminases family.</text>
</comment>
<dbReference type="GO" id="GO:0046872">
    <property type="term" value="F:metal ion binding"/>
    <property type="evidence" value="ECO:0007669"/>
    <property type="project" value="UniProtKB-KW"/>
</dbReference>
<keyword evidence="6" id="KW-0479">Metal-binding</keyword>
<evidence type="ECO:0000256" key="3">
    <source>
        <dbReference type="ARBA" id="ARBA00006676"/>
    </source>
</evidence>
<evidence type="ECO:0000256" key="6">
    <source>
        <dbReference type="ARBA" id="ARBA00022723"/>
    </source>
</evidence>
<dbReference type="GO" id="GO:0043103">
    <property type="term" value="P:hypoxanthine salvage"/>
    <property type="evidence" value="ECO:0007669"/>
    <property type="project" value="TreeGrafter"/>
</dbReference>
<dbReference type="GO" id="GO:0004000">
    <property type="term" value="F:adenosine deaminase activity"/>
    <property type="evidence" value="ECO:0007669"/>
    <property type="project" value="TreeGrafter"/>
</dbReference>
<dbReference type="Gene3D" id="3.20.20.140">
    <property type="entry name" value="Metal-dependent hydrolases"/>
    <property type="match status" value="1"/>
</dbReference>
<comment type="cofactor">
    <cofactor evidence="1">
        <name>Zn(2+)</name>
        <dbReference type="ChEBI" id="CHEBI:29105"/>
    </cofactor>
</comment>
<name>A0A6A7G1G2_9CRUS</name>
<evidence type="ECO:0000256" key="9">
    <source>
        <dbReference type="SAM" id="MobiDB-lite"/>
    </source>
</evidence>
<dbReference type="Pfam" id="PF00962">
    <property type="entry name" value="A_deaminase"/>
    <property type="match status" value="1"/>
</dbReference>
<dbReference type="InterPro" id="IPR006330">
    <property type="entry name" value="Ado/ade_deaminase"/>
</dbReference>
<evidence type="ECO:0000313" key="11">
    <source>
        <dbReference type="EMBL" id="LAC24152.1"/>
    </source>
</evidence>
<evidence type="ECO:0000256" key="4">
    <source>
        <dbReference type="ARBA" id="ARBA00012784"/>
    </source>
</evidence>
<dbReference type="InterPro" id="IPR006650">
    <property type="entry name" value="A/AMP_deam_AS"/>
</dbReference>
<dbReference type="GO" id="GO:0046103">
    <property type="term" value="P:inosine biosynthetic process"/>
    <property type="evidence" value="ECO:0007669"/>
    <property type="project" value="TreeGrafter"/>
</dbReference>
<evidence type="ECO:0000256" key="7">
    <source>
        <dbReference type="ARBA" id="ARBA00022801"/>
    </source>
</evidence>
<reference evidence="11" key="1">
    <citation type="submission" date="2017-11" db="EMBL/GenBank/DDBJ databases">
        <title>The sensing device of the deep-sea amphipod.</title>
        <authorList>
            <person name="Kobayashi H."/>
            <person name="Nagahama T."/>
            <person name="Arai W."/>
            <person name="Sasagawa Y."/>
            <person name="Umeda M."/>
            <person name="Hayashi T."/>
            <person name="Nikaido I."/>
            <person name="Watanabe H."/>
            <person name="Oguri K."/>
            <person name="Kitazato H."/>
            <person name="Fujioka K."/>
            <person name="Kido Y."/>
            <person name="Takami H."/>
        </authorList>
    </citation>
    <scope>NUCLEOTIDE SEQUENCE</scope>
    <source>
        <tissue evidence="11">Whole body</tissue>
    </source>
</reference>
<dbReference type="GO" id="GO:0060169">
    <property type="term" value="P:negative regulation of adenosine receptor signaling pathway"/>
    <property type="evidence" value="ECO:0007669"/>
    <property type="project" value="TreeGrafter"/>
</dbReference>
<dbReference type="PANTHER" id="PTHR11409">
    <property type="entry name" value="ADENOSINE DEAMINASE"/>
    <property type="match status" value="1"/>
</dbReference>
<dbReference type="PANTHER" id="PTHR11409:SF43">
    <property type="entry name" value="ADENOSINE DEAMINASE"/>
    <property type="match status" value="1"/>
</dbReference>
<feature type="compositionally biased region" description="Polar residues" evidence="9">
    <location>
        <begin position="117"/>
        <end position="142"/>
    </location>
</feature>
<feature type="region of interest" description="Disordered" evidence="9">
    <location>
        <begin position="111"/>
        <end position="142"/>
    </location>
</feature>
<dbReference type="InterPro" id="IPR001365">
    <property type="entry name" value="A_deaminase_dom"/>
</dbReference>
<proteinExistence type="evidence at transcript level"/>
<feature type="domain" description="Adenosine deaminase" evidence="10">
    <location>
        <begin position="13"/>
        <end position="396"/>
    </location>
</feature>
<dbReference type="EC" id="3.5.4.4" evidence="4"/>
<evidence type="ECO:0000256" key="5">
    <source>
        <dbReference type="ARBA" id="ARBA00018099"/>
    </source>
</evidence>
<dbReference type="EMBL" id="IACT01004979">
    <property type="protein sequence ID" value="LAC24152.1"/>
    <property type="molecule type" value="mRNA"/>
</dbReference>
<organism evidence="11">
    <name type="scientific">Hirondellea gigas</name>
    <dbReference type="NCBI Taxonomy" id="1518452"/>
    <lineage>
        <taxon>Eukaryota</taxon>
        <taxon>Metazoa</taxon>
        <taxon>Ecdysozoa</taxon>
        <taxon>Arthropoda</taxon>
        <taxon>Crustacea</taxon>
        <taxon>Multicrustacea</taxon>
        <taxon>Malacostraca</taxon>
        <taxon>Eumalacostraca</taxon>
        <taxon>Peracarida</taxon>
        <taxon>Amphipoda</taxon>
        <taxon>Amphilochidea</taxon>
        <taxon>Lysianassida</taxon>
        <taxon>Lysianassidira</taxon>
        <taxon>Lysianassoidea</taxon>
        <taxon>Lysianassidae</taxon>
        <taxon>Hirondellea</taxon>
    </lineage>
</organism>
<accession>A0A6A7G1G2</accession>
<feature type="region of interest" description="Disordered" evidence="9">
    <location>
        <begin position="409"/>
        <end position="431"/>
    </location>
</feature>
<dbReference type="PROSITE" id="PS00485">
    <property type="entry name" value="A_DEAMINASE"/>
    <property type="match status" value="1"/>
</dbReference>
<dbReference type="AlphaFoldDB" id="A0A6A7G1G2"/>
<evidence type="ECO:0000256" key="8">
    <source>
        <dbReference type="ARBA" id="ARBA00022833"/>
    </source>
</evidence>
<dbReference type="InterPro" id="IPR032466">
    <property type="entry name" value="Metal_Hydrolase"/>
</dbReference>
<evidence type="ECO:0000256" key="2">
    <source>
        <dbReference type="ARBA" id="ARBA00004296"/>
    </source>
</evidence>
<keyword evidence="8" id="KW-0862">Zinc</keyword>
<sequence>MLMESVKEKPKCRVELHIHLDGAMRPETIWELMRKKQLPLPGDGSLSALKEAATVKEGTDLPTFLKPLILVAPAIQGDLSVIERISREFVEDRSRDHTAYCEARFSPHLLLPPTGGEESTSQSLTWETTTSNNPPAAQSNGVASATINGVDDASSKDEEEDASKAITVDDVMEAVLRGITDGEKSCPGTKVRLILCCIRNIPEWSWEVLRLCEDYKNRGVVGIDIAGAHDLNTQASSFSEAAEVFQAAAAKGIHRTVHAGEDGGAMSVLAALSDLKAERVGHGYRVIEDEAVYERCKEANLHFETCPHSSYQTGTIRDLTLTSKRHPILRFADDGVSYSISSDDPFLTGTHLTEEYALLRSWGFTEAHIVKANFNAALHCFLPEGEKQQLIKQLKDAYGVVDYTAPVATPSSKRKTTPDKPTISVSTWENR</sequence>
<dbReference type="NCBIfam" id="TIGR01430">
    <property type="entry name" value="aden_deam"/>
    <property type="match status" value="1"/>
</dbReference>
<dbReference type="SUPFAM" id="SSF51556">
    <property type="entry name" value="Metallo-dependent hydrolases"/>
    <property type="match status" value="1"/>
</dbReference>
<dbReference type="GO" id="GO:0009897">
    <property type="term" value="C:external side of plasma membrane"/>
    <property type="evidence" value="ECO:0007669"/>
    <property type="project" value="TreeGrafter"/>
</dbReference>
<dbReference type="GO" id="GO:0005829">
    <property type="term" value="C:cytosol"/>
    <property type="evidence" value="ECO:0007669"/>
    <property type="project" value="TreeGrafter"/>
</dbReference>
<dbReference type="GO" id="GO:0009168">
    <property type="term" value="P:purine ribonucleoside monophosphate biosynthetic process"/>
    <property type="evidence" value="ECO:0007669"/>
    <property type="project" value="InterPro"/>
</dbReference>
<evidence type="ECO:0000259" key="10">
    <source>
        <dbReference type="Pfam" id="PF00962"/>
    </source>
</evidence>
<evidence type="ECO:0000256" key="1">
    <source>
        <dbReference type="ARBA" id="ARBA00001947"/>
    </source>
</evidence>
<protein>
    <recommendedName>
        <fullName evidence="5">Adenosine deaminase</fullName>
        <ecNumber evidence="4">3.5.4.4</ecNumber>
    </recommendedName>
</protein>
<keyword evidence="7" id="KW-0378">Hydrolase</keyword>
<dbReference type="GO" id="GO:0006154">
    <property type="term" value="P:adenosine catabolic process"/>
    <property type="evidence" value="ECO:0007669"/>
    <property type="project" value="TreeGrafter"/>
</dbReference>